<comment type="caution">
    <text evidence="3">The sequence shown here is derived from an EMBL/GenBank/DDBJ whole genome shotgun (WGS) entry which is preliminary data.</text>
</comment>
<gene>
    <name evidence="3" type="ORF">KLA_00945</name>
</gene>
<proteinExistence type="predicted"/>
<reference evidence="3 4" key="1">
    <citation type="journal article" date="2014" name="Genome Announc.">
        <title>Draft Genome Sequence of the Carrageenan-Degrading Bacterium Cellulophaga sp. Strain KL-A, Isolated from Decaying Marine Algae.</title>
        <authorList>
            <person name="Shan D."/>
            <person name="Ying J."/>
            <person name="Li X."/>
            <person name="Gao Z."/>
            <person name="Wei G."/>
            <person name="Shao Z."/>
        </authorList>
    </citation>
    <scope>NUCLEOTIDE SEQUENCE [LARGE SCALE GENOMIC DNA]</scope>
    <source>
        <strain evidence="3 4">KL-A</strain>
    </source>
</reference>
<evidence type="ECO:0000259" key="2">
    <source>
        <dbReference type="Pfam" id="PF13372"/>
    </source>
</evidence>
<evidence type="ECO:0000256" key="1">
    <source>
        <dbReference type="SAM" id="SignalP"/>
    </source>
</evidence>
<dbReference type="EMBL" id="ARZX01000001">
    <property type="protein sequence ID" value="EWH15082.1"/>
    <property type="molecule type" value="Genomic_DNA"/>
</dbReference>
<protein>
    <recommendedName>
        <fullName evidence="2">Alginate export domain-containing protein</fullName>
    </recommendedName>
</protein>
<evidence type="ECO:0000313" key="3">
    <source>
        <dbReference type="EMBL" id="EWH15082.1"/>
    </source>
</evidence>
<dbReference type="InterPro" id="IPR025388">
    <property type="entry name" value="Alginate_export_dom"/>
</dbReference>
<dbReference type="Pfam" id="PF13372">
    <property type="entry name" value="Alginate_exp"/>
    <property type="match status" value="1"/>
</dbReference>
<keyword evidence="1" id="KW-0732">Signal</keyword>
<feature type="chain" id="PRO_5045116445" description="Alginate export domain-containing protein" evidence="1">
    <location>
        <begin position="22"/>
        <end position="419"/>
    </location>
</feature>
<evidence type="ECO:0000313" key="4">
    <source>
        <dbReference type="Proteomes" id="UP000019275"/>
    </source>
</evidence>
<feature type="signal peptide" evidence="1">
    <location>
        <begin position="1"/>
        <end position="21"/>
    </location>
</feature>
<dbReference type="RefSeq" id="WP_013621615.1">
    <property type="nucleotide sequence ID" value="NZ_ARZX01000001.1"/>
</dbReference>
<keyword evidence="4" id="KW-1185">Reference proteome</keyword>
<name>A0ABP3BEP2_9FLAO</name>
<organism evidence="3 4">
    <name type="scientific">Cellulophaga geojensis KL-A</name>
    <dbReference type="NCBI Taxonomy" id="1328323"/>
    <lineage>
        <taxon>Bacteria</taxon>
        <taxon>Pseudomonadati</taxon>
        <taxon>Bacteroidota</taxon>
        <taxon>Flavobacteriia</taxon>
        <taxon>Flavobacteriales</taxon>
        <taxon>Flavobacteriaceae</taxon>
        <taxon>Cellulophaga</taxon>
    </lineage>
</organism>
<accession>A0ABP3BEP2</accession>
<sequence>MKLLKNAFFTGLILLIQQVNAQQFNLDAEIKPRFEFRNGYSTLNSDAVDPASFVSQRTRLNFDYKGTEFNAFVAAQNVRVWGDAATLSTTDANGITLQQAWAEAFLGKWSFKLGRQHIAYDTERIFGRADWNQQGRSHDALRIKFKPNATNRIDIGFALNETSQSIFEEDYTLNNYKNFQYLWYNTKFNKIGLSFLFLNTGFAFDDNNEQKIAYNQTIGLTSALNDNRWSANASIYLQTGKIENSDLSALNASAIINYSLNSEFLVGLGAEYMSGTDMNETTSDLNSFTPWFGTNHRYNGIMDYFYVGNHSNSVGLVDINAKINYSKNKFSANLAPHFFSSAATIVNGNGIEQDSYLGTEIDLTLGYKASKSIVFNAGYSQMFASDSMEIIKGGDASMTNNWAWAMITFKPHFFSYNGN</sequence>
<dbReference type="Proteomes" id="UP000019275">
    <property type="component" value="Unassembled WGS sequence"/>
</dbReference>
<feature type="domain" description="Alginate export" evidence="2">
    <location>
        <begin position="25"/>
        <end position="399"/>
    </location>
</feature>